<dbReference type="EMBL" id="CP043031">
    <property type="protein sequence ID" value="QEH94332.1"/>
    <property type="molecule type" value="Genomic_DNA"/>
</dbReference>
<protein>
    <recommendedName>
        <fullName evidence="1">T3SS peptide-binding chaperone domain-containing protein</fullName>
    </recommendedName>
</protein>
<dbReference type="Pfam" id="PF22553">
    <property type="entry name" value="TY-Chap2"/>
    <property type="match status" value="1"/>
</dbReference>
<dbReference type="Proteomes" id="UP000323565">
    <property type="component" value="Chromosome"/>
</dbReference>
<organism evidence="2 3">
    <name type="scientific">Dermacoccus abyssi</name>
    <dbReference type="NCBI Taxonomy" id="322596"/>
    <lineage>
        <taxon>Bacteria</taxon>
        <taxon>Bacillati</taxon>
        <taxon>Actinomycetota</taxon>
        <taxon>Actinomycetes</taxon>
        <taxon>Micrococcales</taxon>
        <taxon>Dermacoccaceae</taxon>
        <taxon>Dermacoccus</taxon>
    </lineage>
</organism>
<keyword evidence="3" id="KW-1185">Reference proteome</keyword>
<accession>A0ABX5ZBM1</accession>
<evidence type="ECO:0000313" key="3">
    <source>
        <dbReference type="Proteomes" id="UP000323565"/>
    </source>
</evidence>
<feature type="domain" description="T3SS peptide-binding chaperone" evidence="1">
    <location>
        <begin position="32"/>
        <end position="253"/>
    </location>
</feature>
<sequence length="261" mass="29437">MDESELKAYVEEREEAARRRVGEEMRHSVRQAAAWRCFAELVRRHPELWVLELHGGGGQYDELAVWEPKAGSLLLQWNYLGSLHMAHVTSKGDLLRWTDLFTLNPRSVLARIEKVTRLGSPRGIPHSTPRVLTYRAIAHLAGSAAFDRNGVSLVSGFYDSSGYGEGPREGAFAAFPSIQAHRRHTSEEAPNGIEEYRFWFAYAPQGPDEPSKPLVAFETTGHAWKPGEDAGERFDFVRMYDTVGRDFDRLMAAFDSWRAAG</sequence>
<name>A0ABX5ZBM1_9MICO</name>
<evidence type="ECO:0000313" key="2">
    <source>
        <dbReference type="EMBL" id="QEH94332.1"/>
    </source>
</evidence>
<proteinExistence type="predicted"/>
<gene>
    <name evidence="2" type="ORF">FV141_13010</name>
</gene>
<dbReference type="InterPro" id="IPR054445">
    <property type="entry name" value="T3SS_chaperone_dom"/>
</dbReference>
<reference evidence="2 3" key="1">
    <citation type="submission" date="2019-08" db="EMBL/GenBank/DDBJ databases">
        <title>Dermacoccus abyssi strain HZAU 226, whole genome Nanopore sequencing project.</title>
        <authorList>
            <person name="Guo A."/>
            <person name="Zhang X."/>
            <person name="Ruan Y."/>
            <person name="Liu W."/>
            <person name="Chen Q."/>
            <person name="Gu L."/>
        </authorList>
    </citation>
    <scope>NUCLEOTIDE SEQUENCE [LARGE SCALE GENOMIC DNA]</scope>
    <source>
        <strain evidence="2 3">HZAU 226</strain>
    </source>
</reference>
<evidence type="ECO:0000259" key="1">
    <source>
        <dbReference type="Pfam" id="PF22553"/>
    </source>
</evidence>